<dbReference type="Pfam" id="PF15932">
    <property type="entry name" value="DUF4748"/>
    <property type="match status" value="1"/>
</dbReference>
<keyword evidence="1" id="KW-1133">Transmembrane helix</keyword>
<evidence type="ECO:0000256" key="1">
    <source>
        <dbReference type="SAM" id="Phobius"/>
    </source>
</evidence>
<dbReference type="Ensembl" id="ENSCMIT00000013692.1">
    <property type="protein sequence ID" value="ENSCMIP00000013399.1"/>
    <property type="gene ID" value="ENSCMIG00000006732.1"/>
</dbReference>
<proteinExistence type="predicted"/>
<sequence length="153" mass="16986">MQLADRSAFWKEGHKMAARCRMGAELRGLFTSLLARVGKPVPPLLGDSASVRLTKGVRAFRCNTAELQSNQLPGGLEYIPKRKAKHPMKNVGVAWALGLPSGILIFLLAKRQVDSNRLKQLKVRRRMKDANTGEYRSERYRQDLAGAKAAGEV</sequence>
<dbReference type="OMA" id="AFRCNTA"/>
<feature type="transmembrane region" description="Helical" evidence="1">
    <location>
        <begin position="91"/>
        <end position="109"/>
    </location>
</feature>
<dbReference type="Proteomes" id="UP000314986">
    <property type="component" value="Unassembled WGS sequence"/>
</dbReference>
<reference evidence="3" key="1">
    <citation type="journal article" date="2006" name="Science">
        <title>Ancient noncoding elements conserved in the human genome.</title>
        <authorList>
            <person name="Venkatesh B."/>
            <person name="Kirkness E.F."/>
            <person name="Loh Y.H."/>
            <person name="Halpern A.L."/>
            <person name="Lee A.P."/>
            <person name="Johnson J."/>
            <person name="Dandona N."/>
            <person name="Viswanathan L.D."/>
            <person name="Tay A."/>
            <person name="Venter J.C."/>
            <person name="Strausberg R.L."/>
            <person name="Brenner S."/>
        </authorList>
    </citation>
    <scope>NUCLEOTIDE SEQUENCE [LARGE SCALE GENOMIC DNA]</scope>
</reference>
<dbReference type="GeneTree" id="ENSGT00530000065055"/>
<name>A0A4W3HWG6_CALMI</name>
<keyword evidence="3" id="KW-1185">Reference proteome</keyword>
<dbReference type="STRING" id="7868.ENSCMIP00000013399"/>
<keyword evidence="1" id="KW-0472">Membrane</keyword>
<reference evidence="3" key="2">
    <citation type="journal article" date="2007" name="PLoS Biol.">
        <title>Survey sequencing and comparative analysis of the elephant shark (Callorhinchus milii) genome.</title>
        <authorList>
            <person name="Venkatesh B."/>
            <person name="Kirkness E.F."/>
            <person name="Loh Y.H."/>
            <person name="Halpern A.L."/>
            <person name="Lee A.P."/>
            <person name="Johnson J."/>
            <person name="Dandona N."/>
            <person name="Viswanathan L.D."/>
            <person name="Tay A."/>
            <person name="Venter J.C."/>
            <person name="Strausberg R.L."/>
            <person name="Brenner S."/>
        </authorList>
    </citation>
    <scope>NUCLEOTIDE SEQUENCE [LARGE SCALE GENOMIC DNA]</scope>
</reference>
<protein>
    <submittedName>
        <fullName evidence="2">Uncharacterized protein</fullName>
    </submittedName>
</protein>
<dbReference type="InParanoid" id="A0A4W3HWG6"/>
<reference evidence="2" key="4">
    <citation type="submission" date="2025-08" db="UniProtKB">
        <authorList>
            <consortium name="Ensembl"/>
        </authorList>
    </citation>
    <scope>IDENTIFICATION</scope>
</reference>
<dbReference type="AlphaFoldDB" id="A0A4W3HWG6"/>
<reference evidence="2" key="5">
    <citation type="submission" date="2025-09" db="UniProtKB">
        <authorList>
            <consortium name="Ensembl"/>
        </authorList>
    </citation>
    <scope>IDENTIFICATION</scope>
</reference>
<reference evidence="3" key="3">
    <citation type="journal article" date="2014" name="Nature">
        <title>Elephant shark genome provides unique insights into gnathostome evolution.</title>
        <authorList>
            <consortium name="International Elephant Shark Genome Sequencing Consortium"/>
            <person name="Venkatesh B."/>
            <person name="Lee A.P."/>
            <person name="Ravi V."/>
            <person name="Maurya A.K."/>
            <person name="Lian M.M."/>
            <person name="Swann J.B."/>
            <person name="Ohta Y."/>
            <person name="Flajnik M.F."/>
            <person name="Sutoh Y."/>
            <person name="Kasahara M."/>
            <person name="Hoon S."/>
            <person name="Gangu V."/>
            <person name="Roy S.W."/>
            <person name="Irimia M."/>
            <person name="Korzh V."/>
            <person name="Kondrychyn I."/>
            <person name="Lim Z.W."/>
            <person name="Tay B.H."/>
            <person name="Tohari S."/>
            <person name="Kong K.W."/>
            <person name="Ho S."/>
            <person name="Lorente-Galdos B."/>
            <person name="Quilez J."/>
            <person name="Marques-Bonet T."/>
            <person name="Raney B.J."/>
            <person name="Ingham P.W."/>
            <person name="Tay A."/>
            <person name="Hillier L.W."/>
            <person name="Minx P."/>
            <person name="Boehm T."/>
            <person name="Wilson R.K."/>
            <person name="Brenner S."/>
            <person name="Warren W.C."/>
        </authorList>
    </citation>
    <scope>NUCLEOTIDE SEQUENCE [LARGE SCALE GENOMIC DNA]</scope>
</reference>
<organism evidence="2 3">
    <name type="scientific">Callorhinchus milii</name>
    <name type="common">Ghost shark</name>
    <dbReference type="NCBI Taxonomy" id="7868"/>
    <lineage>
        <taxon>Eukaryota</taxon>
        <taxon>Metazoa</taxon>
        <taxon>Chordata</taxon>
        <taxon>Craniata</taxon>
        <taxon>Vertebrata</taxon>
        <taxon>Chondrichthyes</taxon>
        <taxon>Holocephali</taxon>
        <taxon>Chimaeriformes</taxon>
        <taxon>Callorhinchidae</taxon>
        <taxon>Callorhinchus</taxon>
    </lineage>
</organism>
<evidence type="ECO:0000313" key="3">
    <source>
        <dbReference type="Proteomes" id="UP000314986"/>
    </source>
</evidence>
<accession>A0A4W3HWG6</accession>
<keyword evidence="1" id="KW-0812">Transmembrane</keyword>
<dbReference type="InterPro" id="IPR031833">
    <property type="entry name" value="DUF4748"/>
</dbReference>
<evidence type="ECO:0000313" key="2">
    <source>
        <dbReference type="Ensembl" id="ENSCMIP00000013399.1"/>
    </source>
</evidence>